<evidence type="ECO:0000313" key="9">
    <source>
        <dbReference type="EMBL" id="KAL1262304.1"/>
    </source>
</evidence>
<evidence type="ECO:0000256" key="6">
    <source>
        <dbReference type="SAM" id="Phobius"/>
    </source>
</evidence>
<keyword evidence="3 6" id="KW-0472">Membrane</keyword>
<evidence type="ECO:0000256" key="2">
    <source>
        <dbReference type="ARBA" id="ARBA00022729"/>
    </source>
</evidence>
<dbReference type="InterPro" id="IPR013783">
    <property type="entry name" value="Ig-like_fold"/>
</dbReference>
<dbReference type="EMBL" id="JAYMGO010000014">
    <property type="protein sequence ID" value="KAL1262304.1"/>
    <property type="molecule type" value="Genomic_DNA"/>
</dbReference>
<feature type="transmembrane region" description="Helical" evidence="6">
    <location>
        <begin position="664"/>
        <end position="687"/>
    </location>
</feature>
<feature type="domain" description="Ig-like" evidence="8">
    <location>
        <begin position="349"/>
        <end position="422"/>
    </location>
</feature>
<proteinExistence type="predicted"/>
<comment type="caution">
    <text evidence="9">The sequence shown here is derived from an EMBL/GenBank/DDBJ whole genome shotgun (WGS) entry which is preliminary data.</text>
</comment>
<evidence type="ECO:0000256" key="5">
    <source>
        <dbReference type="SAM" id="MobiDB-lite"/>
    </source>
</evidence>
<dbReference type="InterPro" id="IPR007110">
    <property type="entry name" value="Ig-like_dom"/>
</dbReference>
<feature type="region of interest" description="Disordered" evidence="5">
    <location>
        <begin position="205"/>
        <end position="243"/>
    </location>
</feature>
<keyword evidence="2 7" id="KW-0732">Signal</keyword>
<evidence type="ECO:0000256" key="1">
    <source>
        <dbReference type="ARBA" id="ARBA00004370"/>
    </source>
</evidence>
<evidence type="ECO:0000256" key="7">
    <source>
        <dbReference type="SAM" id="SignalP"/>
    </source>
</evidence>
<evidence type="ECO:0000259" key="8">
    <source>
        <dbReference type="PROSITE" id="PS50835"/>
    </source>
</evidence>
<reference evidence="9 10" key="1">
    <citation type="submission" date="2023-09" db="EMBL/GenBank/DDBJ databases">
        <authorList>
            <person name="Wang M."/>
        </authorList>
    </citation>
    <scope>NUCLEOTIDE SEQUENCE [LARGE SCALE GENOMIC DNA]</scope>
    <source>
        <strain evidence="9">GT-2023</strain>
        <tissue evidence="9">Liver</tissue>
    </source>
</reference>
<keyword evidence="10" id="KW-1185">Reference proteome</keyword>
<dbReference type="PANTHER" id="PTHR12080:SF59">
    <property type="entry name" value="HEPATIC AND GLIAL CELL ADHESION MOLECULE"/>
    <property type="match status" value="1"/>
</dbReference>
<dbReference type="PANTHER" id="PTHR12080">
    <property type="entry name" value="SIGNALING LYMPHOCYTIC ACTIVATION MOLECULE"/>
    <property type="match status" value="1"/>
</dbReference>
<dbReference type="InterPro" id="IPR015631">
    <property type="entry name" value="CD2/SLAM_rcpt"/>
</dbReference>
<comment type="subcellular location">
    <subcellularLocation>
        <location evidence="1">Membrane</location>
    </subcellularLocation>
</comment>
<organism evidence="9 10">
    <name type="scientific">Cirrhinus molitorella</name>
    <name type="common">mud carp</name>
    <dbReference type="NCBI Taxonomy" id="172907"/>
    <lineage>
        <taxon>Eukaryota</taxon>
        <taxon>Metazoa</taxon>
        <taxon>Chordata</taxon>
        <taxon>Craniata</taxon>
        <taxon>Vertebrata</taxon>
        <taxon>Euteleostomi</taxon>
        <taxon>Actinopterygii</taxon>
        <taxon>Neopterygii</taxon>
        <taxon>Teleostei</taxon>
        <taxon>Ostariophysi</taxon>
        <taxon>Cypriniformes</taxon>
        <taxon>Cyprinidae</taxon>
        <taxon>Labeoninae</taxon>
        <taxon>Labeonini</taxon>
        <taxon>Cirrhinus</taxon>
    </lineage>
</organism>
<feature type="chain" id="PRO_5047483265" description="Ig-like domain-containing protein" evidence="7">
    <location>
        <begin position="20"/>
        <end position="715"/>
    </location>
</feature>
<keyword evidence="6" id="KW-1133">Transmembrane helix</keyword>
<name>A0ABR3MEA1_9TELE</name>
<dbReference type="PROSITE" id="PS50835">
    <property type="entry name" value="IG_LIKE"/>
    <property type="match status" value="3"/>
</dbReference>
<dbReference type="Gene3D" id="2.60.40.10">
    <property type="entry name" value="Immunoglobulins"/>
    <property type="match status" value="3"/>
</dbReference>
<dbReference type="SUPFAM" id="SSF48726">
    <property type="entry name" value="Immunoglobulin"/>
    <property type="match status" value="1"/>
</dbReference>
<sequence>MQICVFLVLHVARLVTANAEDTGLAAWHSSSGRSPELRRSSGLTTRWPWGFSPPTTVFFYPISHICPHSQRKMALRTPIGTVEVSIICSSSGVMRVSCSSEGDQLLYSWTLNGDPLMDGNSSIDLDEKTDGNISCSVKNHISHTQKTIRVKPCPDVSLAALGYVALILILPLITICYIYKKQHFKSTSAAAGDALIYADISHEKKGEKKETARNKSRKGRTSTRLSFRPPRRPNEQNPALETGLSTQVHEPRVGHETVQKFSNFIVSTDECQSSSSVRVRSDCVTEAASQSSAGIGWKLDFREMMIIFGLMLLQLQTDACLDRFAGSVHQIPVMQLWDTKSSCRCSYWPSGSVNHCSSSGVMRVSCSSEGDLLLYSWTLNGDPLMDGDSSIDLDEETDGDISCSVKNHVSHTQKTIRVKTLSVCSVSVVFVLVWCFQLMVLFGLFRRFSHLHETHIRSGSVCWFDQSDSCYATLGHKLNLMMVRDTSEYDLKLWKKINKTQDIQVCRVKDDKILEKECDHYNNRPEVTVINGMLIINRVIREDSGNYILYFTEPWGIGELQVNVEAPIGSVEVSIICSSSGVMRASCSSEGDQLLYSWTLNGEILVQGPMVRKITTIDLNEGTDGNISCSVKNHVSYAQKTIRVKPCPGATTAHDTQTPECVSVVFVLVWCFQLMVLLGLLGGFHIYMRHIRKGPGRTVRMRRFRERHEHTAEDS</sequence>
<protein>
    <recommendedName>
        <fullName evidence="8">Ig-like domain-containing protein</fullName>
    </recommendedName>
</protein>
<accession>A0ABR3MEA1</accession>
<keyword evidence="4" id="KW-0325">Glycoprotein</keyword>
<dbReference type="InterPro" id="IPR036179">
    <property type="entry name" value="Ig-like_dom_sf"/>
</dbReference>
<feature type="transmembrane region" description="Helical" evidence="6">
    <location>
        <begin position="156"/>
        <end position="179"/>
    </location>
</feature>
<keyword evidence="6" id="KW-0812">Transmembrane</keyword>
<gene>
    <name evidence="9" type="ORF">QQF64_007569</name>
</gene>
<feature type="signal peptide" evidence="7">
    <location>
        <begin position="1"/>
        <end position="19"/>
    </location>
</feature>
<evidence type="ECO:0000313" key="10">
    <source>
        <dbReference type="Proteomes" id="UP001558613"/>
    </source>
</evidence>
<evidence type="ECO:0000256" key="4">
    <source>
        <dbReference type="ARBA" id="ARBA00023180"/>
    </source>
</evidence>
<dbReference type="Proteomes" id="UP001558613">
    <property type="component" value="Unassembled WGS sequence"/>
</dbReference>
<feature type="domain" description="Ig-like" evidence="8">
    <location>
        <begin position="53"/>
        <end position="149"/>
    </location>
</feature>
<feature type="transmembrane region" description="Helical" evidence="6">
    <location>
        <begin position="421"/>
        <end position="445"/>
    </location>
</feature>
<evidence type="ECO:0000256" key="3">
    <source>
        <dbReference type="ARBA" id="ARBA00023136"/>
    </source>
</evidence>
<feature type="domain" description="Ig-like" evidence="8">
    <location>
        <begin position="525"/>
        <end position="643"/>
    </location>
</feature>